<evidence type="ECO:0000313" key="2">
    <source>
        <dbReference type="EMBL" id="KAJ1367181.1"/>
    </source>
</evidence>
<organism evidence="2 3">
    <name type="scientific">Parelaphostrongylus tenuis</name>
    <name type="common">Meningeal worm</name>
    <dbReference type="NCBI Taxonomy" id="148309"/>
    <lineage>
        <taxon>Eukaryota</taxon>
        <taxon>Metazoa</taxon>
        <taxon>Ecdysozoa</taxon>
        <taxon>Nematoda</taxon>
        <taxon>Chromadorea</taxon>
        <taxon>Rhabditida</taxon>
        <taxon>Rhabditina</taxon>
        <taxon>Rhabditomorpha</taxon>
        <taxon>Strongyloidea</taxon>
        <taxon>Metastrongylidae</taxon>
        <taxon>Parelaphostrongylus</taxon>
    </lineage>
</organism>
<feature type="region of interest" description="Disordered" evidence="1">
    <location>
        <begin position="47"/>
        <end position="69"/>
    </location>
</feature>
<gene>
    <name evidence="2" type="ORF">KIN20_028042</name>
</gene>
<proteinExistence type="predicted"/>
<sequence length="98" mass="11465">SRFVVIVVHWPIQHWCTTIIVVHCPNFRTLVHYEIFVRHQPRQIGHQSKPSELHLHRSEPSELHLHQTSDQSSIFIKASPTELHPHSASQHGPIRHPF</sequence>
<reference evidence="2" key="1">
    <citation type="submission" date="2021-06" db="EMBL/GenBank/DDBJ databases">
        <title>Parelaphostrongylus tenuis whole genome reference sequence.</title>
        <authorList>
            <person name="Garwood T.J."/>
            <person name="Larsen P.A."/>
            <person name="Fountain-Jones N.M."/>
            <person name="Garbe J.R."/>
            <person name="Macchietto M.G."/>
            <person name="Kania S.A."/>
            <person name="Gerhold R.W."/>
            <person name="Richards J.E."/>
            <person name="Wolf T.M."/>
        </authorList>
    </citation>
    <scope>NUCLEOTIDE SEQUENCE</scope>
    <source>
        <strain evidence="2">MNPRO001-30</strain>
        <tissue evidence="2">Meninges</tissue>
    </source>
</reference>
<dbReference type="Proteomes" id="UP001196413">
    <property type="component" value="Unassembled WGS sequence"/>
</dbReference>
<feature type="compositionally biased region" description="Basic and acidic residues" evidence="1">
    <location>
        <begin position="49"/>
        <end position="67"/>
    </location>
</feature>
<evidence type="ECO:0000256" key="1">
    <source>
        <dbReference type="SAM" id="MobiDB-lite"/>
    </source>
</evidence>
<evidence type="ECO:0000313" key="3">
    <source>
        <dbReference type="Proteomes" id="UP001196413"/>
    </source>
</evidence>
<dbReference type="AlphaFoldDB" id="A0AAD5R0I1"/>
<feature type="non-terminal residue" evidence="2">
    <location>
        <position position="98"/>
    </location>
</feature>
<dbReference type="EMBL" id="JAHQIW010005794">
    <property type="protein sequence ID" value="KAJ1367181.1"/>
    <property type="molecule type" value="Genomic_DNA"/>
</dbReference>
<name>A0AAD5R0I1_PARTN</name>
<feature type="non-terminal residue" evidence="2">
    <location>
        <position position="1"/>
    </location>
</feature>
<accession>A0AAD5R0I1</accession>
<keyword evidence="3" id="KW-1185">Reference proteome</keyword>
<comment type="caution">
    <text evidence="2">The sequence shown here is derived from an EMBL/GenBank/DDBJ whole genome shotgun (WGS) entry which is preliminary data.</text>
</comment>
<protein>
    <submittedName>
        <fullName evidence="2">Uncharacterized protein</fullName>
    </submittedName>
</protein>